<name>A0A919S1K9_9CLOT</name>
<comment type="similarity">
    <text evidence="2">Belongs to the bacterial solute-binding protein SsuA/TauA family.</text>
</comment>
<evidence type="ECO:0000256" key="3">
    <source>
        <dbReference type="ARBA" id="ARBA00022729"/>
    </source>
</evidence>
<dbReference type="InterPro" id="IPR015168">
    <property type="entry name" value="SsuA/THI5"/>
</dbReference>
<comment type="subcellular location">
    <subcellularLocation>
        <location evidence="1">Periplasm</location>
    </subcellularLocation>
</comment>
<accession>A0A919S1K9</accession>
<protein>
    <submittedName>
        <fullName evidence="6">Sulfonate ABC transporter substrate-binding protein</fullName>
    </submittedName>
</protein>
<dbReference type="Pfam" id="PF09084">
    <property type="entry name" value="NMT1"/>
    <property type="match status" value="1"/>
</dbReference>
<evidence type="ECO:0000313" key="6">
    <source>
        <dbReference type="EMBL" id="GIM29764.1"/>
    </source>
</evidence>
<keyword evidence="3 4" id="KW-0732">Signal</keyword>
<evidence type="ECO:0000256" key="1">
    <source>
        <dbReference type="ARBA" id="ARBA00004418"/>
    </source>
</evidence>
<dbReference type="AlphaFoldDB" id="A0A919S1K9"/>
<feature type="domain" description="SsuA/THI5-like" evidence="5">
    <location>
        <begin position="59"/>
        <end position="265"/>
    </location>
</feature>
<dbReference type="EMBL" id="BOPZ01000022">
    <property type="protein sequence ID" value="GIM29764.1"/>
    <property type="molecule type" value="Genomic_DNA"/>
</dbReference>
<feature type="chain" id="PRO_5038505007" evidence="4">
    <location>
        <begin position="20"/>
        <end position="345"/>
    </location>
</feature>
<evidence type="ECO:0000313" key="7">
    <source>
        <dbReference type="Proteomes" id="UP000679179"/>
    </source>
</evidence>
<dbReference type="SUPFAM" id="SSF53850">
    <property type="entry name" value="Periplasmic binding protein-like II"/>
    <property type="match status" value="1"/>
</dbReference>
<sequence length="345" mass="38063">MKNKRLLMTLVTMSLTVLLTGCGVKKENKANIDTKTSTNKEQTLIPVRFGADSGTFSIQFQVAKEKGYFEKYGIKPEISVYSYGIDTLNAALTDQVDVGEAMDFAALSRFSSGDLKILSFIQTGKAEKSKLLARDGISSVEELKGKKIGVQKATVNEYVVAKYLDKFNIKPNEISKEGLSSNAELIAAFERGDIKAAFFSGTFLDKALKVQGARVIGSQADIPFAPRGFLVAKDKLLKEKPEAAKRILLALNEASKWINENPEAAGEIAFKTLKLPKDGVARDLKDITNEIRLTNEDVEQLRDVYDYAVKNNLIKGGFNLKEKIVIEPLKQALPEKLGYNPDNLK</sequence>
<feature type="signal peptide" evidence="4">
    <location>
        <begin position="1"/>
        <end position="19"/>
    </location>
</feature>
<proteinExistence type="inferred from homology"/>
<dbReference type="RefSeq" id="WP_212904452.1">
    <property type="nucleotide sequence ID" value="NZ_BOPZ01000022.1"/>
</dbReference>
<dbReference type="PANTHER" id="PTHR30024">
    <property type="entry name" value="ALIPHATIC SULFONATES-BINDING PROTEIN-RELATED"/>
    <property type="match status" value="1"/>
</dbReference>
<comment type="caution">
    <text evidence="6">The sequence shown here is derived from an EMBL/GenBank/DDBJ whole genome shotgun (WGS) entry which is preliminary data.</text>
</comment>
<evidence type="ECO:0000256" key="2">
    <source>
        <dbReference type="ARBA" id="ARBA00010742"/>
    </source>
</evidence>
<keyword evidence="7" id="KW-1185">Reference proteome</keyword>
<reference evidence="6" key="1">
    <citation type="submission" date="2021-03" db="EMBL/GenBank/DDBJ databases">
        <title>Taxonomic study of Clostridium polyendosporum from meadow-gley soil under rice.</title>
        <authorList>
            <person name="Kobayashi H."/>
            <person name="Tanizawa Y."/>
            <person name="Yagura M."/>
        </authorList>
    </citation>
    <scope>NUCLEOTIDE SEQUENCE</scope>
    <source>
        <strain evidence="6">JCM 30710</strain>
    </source>
</reference>
<dbReference type="PANTHER" id="PTHR30024:SF47">
    <property type="entry name" value="TAURINE-BINDING PERIPLASMIC PROTEIN"/>
    <property type="match status" value="1"/>
</dbReference>
<organism evidence="6 7">
    <name type="scientific">Clostridium polyendosporum</name>
    <dbReference type="NCBI Taxonomy" id="69208"/>
    <lineage>
        <taxon>Bacteria</taxon>
        <taxon>Bacillati</taxon>
        <taxon>Bacillota</taxon>
        <taxon>Clostridia</taxon>
        <taxon>Eubacteriales</taxon>
        <taxon>Clostridiaceae</taxon>
        <taxon>Clostridium</taxon>
    </lineage>
</organism>
<dbReference type="PROSITE" id="PS51257">
    <property type="entry name" value="PROKAR_LIPOPROTEIN"/>
    <property type="match status" value="1"/>
</dbReference>
<evidence type="ECO:0000256" key="4">
    <source>
        <dbReference type="SAM" id="SignalP"/>
    </source>
</evidence>
<dbReference type="Gene3D" id="3.40.190.10">
    <property type="entry name" value="Periplasmic binding protein-like II"/>
    <property type="match status" value="2"/>
</dbReference>
<dbReference type="CDD" id="cd01008">
    <property type="entry name" value="PBP2_NrtA_SsuA_CpmA_like"/>
    <property type="match status" value="1"/>
</dbReference>
<dbReference type="Proteomes" id="UP000679179">
    <property type="component" value="Unassembled WGS sequence"/>
</dbReference>
<dbReference type="GO" id="GO:0042597">
    <property type="term" value="C:periplasmic space"/>
    <property type="evidence" value="ECO:0007669"/>
    <property type="project" value="UniProtKB-SubCell"/>
</dbReference>
<gene>
    <name evidence="6" type="ORF">CPJCM30710_24300</name>
</gene>
<evidence type="ECO:0000259" key="5">
    <source>
        <dbReference type="Pfam" id="PF09084"/>
    </source>
</evidence>